<organism evidence="1 2">
    <name type="scientific">Methanomethylophilus alvi</name>
    <dbReference type="NCBI Taxonomy" id="1291540"/>
    <lineage>
        <taxon>Archaea</taxon>
        <taxon>Methanobacteriati</taxon>
        <taxon>Thermoplasmatota</taxon>
        <taxon>Thermoplasmata</taxon>
        <taxon>Methanomassiliicoccales</taxon>
        <taxon>Methanomethylophilaceae</taxon>
        <taxon>Methanomethylophilus</taxon>
    </lineage>
</organism>
<reference evidence="1 2" key="1">
    <citation type="submission" date="2016-10" db="EMBL/GenBank/DDBJ databases">
        <title>Complete genome of the TMA-utilizing, human hosted archaeon Methanomethylophilus alvus Gen. nov, sp. nov., strain Mx-05, derived from a pure culture.</title>
        <authorList>
            <person name="Brugere J.-F."/>
            <person name="Ben Hania W."/>
            <person name="Chaudhary P.P."/>
            <person name="Gaci N."/>
            <person name="Borrel G."/>
            <person name="Cao Van Tuat L."/>
            <person name="Fardeau M.-L."/>
            <person name="Harris H.M.B."/>
            <person name="O'Toole P.W."/>
            <person name="Ollivier B."/>
        </authorList>
    </citation>
    <scope>NUCLEOTIDE SEQUENCE [LARGE SCALE GENOMIC DNA]</scope>
    <source>
        <strain evidence="1 2">Mx-05</strain>
    </source>
</reference>
<protein>
    <submittedName>
        <fullName evidence="1">Uncharacterized protein</fullName>
    </submittedName>
</protein>
<dbReference type="EMBL" id="CP017686">
    <property type="protein sequence ID" value="AYQ54839.1"/>
    <property type="molecule type" value="Genomic_DNA"/>
</dbReference>
<gene>
    <name evidence="1" type="ORF">BKD89_03335</name>
</gene>
<evidence type="ECO:0000313" key="1">
    <source>
        <dbReference type="EMBL" id="AYQ54839.1"/>
    </source>
</evidence>
<evidence type="ECO:0000313" key="2">
    <source>
        <dbReference type="Proteomes" id="UP000273278"/>
    </source>
</evidence>
<name>A0A3G3IGI2_9ARCH</name>
<dbReference type="Proteomes" id="UP000273278">
    <property type="component" value="Chromosome"/>
</dbReference>
<accession>A0A3G3IGI2</accession>
<proteinExistence type="predicted"/>
<sequence length="182" mass="21569">MSEYYQDRLNISVPIKCWDAIDNTIEKMGLFSGRTDFLYGAVRDTYWSFLRQFLPLLHDYERAEGTSLEKYSEFKEVLKNNGSSRYHRFTKRFPGPCVKQIPIRPSDAGYQYIDSLSRYLFQEDDVERIQKVCRVALMLFIEMCDDDMTSKSQFTKEYNAMREKASRSRIIIEYVDPDNPPE</sequence>
<dbReference type="AlphaFoldDB" id="A0A3G3IGI2"/>